<evidence type="ECO:0000259" key="1">
    <source>
        <dbReference type="SMART" id="SM00507"/>
    </source>
</evidence>
<gene>
    <name evidence="2" type="ORF">AVDCRST_MAG48-1080</name>
</gene>
<protein>
    <recommendedName>
        <fullName evidence="1">HNH nuclease domain-containing protein</fullName>
    </recommendedName>
</protein>
<organism evidence="2">
    <name type="scientific">uncultured Friedmanniella sp</name>
    <dbReference type="NCBI Taxonomy" id="335381"/>
    <lineage>
        <taxon>Bacteria</taxon>
        <taxon>Bacillati</taxon>
        <taxon>Actinomycetota</taxon>
        <taxon>Actinomycetes</taxon>
        <taxon>Propionibacteriales</taxon>
        <taxon>Nocardioidaceae</taxon>
        <taxon>Friedmanniella</taxon>
        <taxon>environmental samples</taxon>
    </lineage>
</organism>
<dbReference type="EMBL" id="CADCTS010000157">
    <property type="protein sequence ID" value="CAA9297952.1"/>
    <property type="molecule type" value="Genomic_DNA"/>
</dbReference>
<name>A0A6J4K7M6_9ACTN</name>
<dbReference type="Pfam" id="PF13395">
    <property type="entry name" value="HNH_4"/>
    <property type="match status" value="1"/>
</dbReference>
<dbReference type="Gene3D" id="1.10.30.50">
    <property type="match status" value="1"/>
</dbReference>
<sequence length="168" mass="19033">MHWTRAVATFNQQDIAQDRLRDHLFGSERISLQPLRPGLLEAQQGRCFYCHEPLPAKGVEVDHFVPWSRLPNDALGNLVLADARCNNGKRDHYADLPLLRRWAARPASVLEQVADQARWPLQLGRSKQVARGLYAHLPSGTPLWQEPGVFTILDRDQLADVLLELEAS</sequence>
<reference evidence="2" key="1">
    <citation type="submission" date="2020-02" db="EMBL/GenBank/DDBJ databases">
        <authorList>
            <person name="Meier V. D."/>
        </authorList>
    </citation>
    <scope>NUCLEOTIDE SEQUENCE</scope>
    <source>
        <strain evidence="2">AVDCRST_MAG48</strain>
    </source>
</reference>
<proteinExistence type="predicted"/>
<dbReference type="SMART" id="SM00507">
    <property type="entry name" value="HNHc"/>
    <property type="match status" value="1"/>
</dbReference>
<dbReference type="CDD" id="cd00085">
    <property type="entry name" value="HNHc"/>
    <property type="match status" value="1"/>
</dbReference>
<dbReference type="InterPro" id="IPR003615">
    <property type="entry name" value="HNH_nuc"/>
</dbReference>
<evidence type="ECO:0000313" key="2">
    <source>
        <dbReference type="EMBL" id="CAA9297952.1"/>
    </source>
</evidence>
<dbReference type="AlphaFoldDB" id="A0A6J4K7M6"/>
<accession>A0A6J4K7M6</accession>
<feature type="domain" description="HNH nuclease" evidence="1">
    <location>
        <begin position="34"/>
        <end position="87"/>
    </location>
</feature>